<reference evidence="1" key="1">
    <citation type="submission" date="2018-02" db="EMBL/GenBank/DDBJ databases">
        <title>Rhizophora mucronata_Transcriptome.</title>
        <authorList>
            <person name="Meera S.P."/>
            <person name="Sreeshan A."/>
            <person name="Augustine A."/>
        </authorList>
    </citation>
    <scope>NUCLEOTIDE SEQUENCE</scope>
    <source>
        <tissue evidence="1">Leaf</tissue>
    </source>
</reference>
<protein>
    <submittedName>
        <fullName evidence="1">Uncharacterized protein</fullName>
    </submittedName>
</protein>
<dbReference type="EMBL" id="GGEC01066014">
    <property type="protein sequence ID" value="MBX46498.1"/>
    <property type="molecule type" value="Transcribed_RNA"/>
</dbReference>
<organism evidence="1">
    <name type="scientific">Rhizophora mucronata</name>
    <name type="common">Asiatic mangrove</name>
    <dbReference type="NCBI Taxonomy" id="61149"/>
    <lineage>
        <taxon>Eukaryota</taxon>
        <taxon>Viridiplantae</taxon>
        <taxon>Streptophyta</taxon>
        <taxon>Embryophyta</taxon>
        <taxon>Tracheophyta</taxon>
        <taxon>Spermatophyta</taxon>
        <taxon>Magnoliopsida</taxon>
        <taxon>eudicotyledons</taxon>
        <taxon>Gunneridae</taxon>
        <taxon>Pentapetalae</taxon>
        <taxon>rosids</taxon>
        <taxon>fabids</taxon>
        <taxon>Malpighiales</taxon>
        <taxon>Rhizophoraceae</taxon>
        <taxon>Rhizophora</taxon>
    </lineage>
</organism>
<evidence type="ECO:0000313" key="1">
    <source>
        <dbReference type="EMBL" id="MBX46498.1"/>
    </source>
</evidence>
<dbReference type="AlphaFoldDB" id="A0A2P2NVG8"/>
<sequence length="61" mass="6644">MEVKQQSQGQPRFKPKAGSVFPKKRKLVKTMVLESLVQSIVSLCSSCFASSSESSNLPNKG</sequence>
<name>A0A2P2NVG8_RHIMU</name>
<accession>A0A2P2NVG8</accession>
<proteinExistence type="predicted"/>